<evidence type="ECO:0000259" key="2">
    <source>
        <dbReference type="PROSITE" id="PS51352"/>
    </source>
</evidence>
<dbReference type="Proteomes" id="UP000037923">
    <property type="component" value="Unassembled WGS sequence"/>
</dbReference>
<gene>
    <name evidence="3" type="ORF">ABB37_05886</name>
</gene>
<feature type="domain" description="Thioredoxin" evidence="2">
    <location>
        <begin position="1"/>
        <end position="156"/>
    </location>
</feature>
<dbReference type="InterPro" id="IPR013766">
    <property type="entry name" value="Thioredoxin_domain"/>
</dbReference>
<keyword evidence="1" id="KW-0472">Membrane</keyword>
<keyword evidence="1" id="KW-0812">Transmembrane</keyword>
<comment type="caution">
    <text evidence="3">The sequence shown here is derived from an EMBL/GenBank/DDBJ whole genome shotgun (WGS) entry which is preliminary data.</text>
</comment>
<dbReference type="GO" id="GO:0031397">
    <property type="term" value="P:negative regulation of protein ubiquitination"/>
    <property type="evidence" value="ECO:0007669"/>
    <property type="project" value="TreeGrafter"/>
</dbReference>
<dbReference type="Pfam" id="PF13905">
    <property type="entry name" value="Thioredoxin_8"/>
    <property type="match status" value="1"/>
</dbReference>
<dbReference type="RefSeq" id="XP_015657224.1">
    <property type="nucleotide sequence ID" value="XM_015804090.1"/>
</dbReference>
<dbReference type="SUPFAM" id="SSF52833">
    <property type="entry name" value="Thioredoxin-like"/>
    <property type="match status" value="1"/>
</dbReference>
<dbReference type="PROSITE" id="PS00194">
    <property type="entry name" value="THIOREDOXIN_1"/>
    <property type="match status" value="1"/>
</dbReference>
<dbReference type="VEuPathDB" id="TriTrypDB:LpyrH10_12_0640"/>
<keyword evidence="1" id="KW-1133">Transmembrane helix</keyword>
<dbReference type="GO" id="GO:0005634">
    <property type="term" value="C:nucleus"/>
    <property type="evidence" value="ECO:0007669"/>
    <property type="project" value="TreeGrafter"/>
</dbReference>
<dbReference type="OMA" id="NEYYLEM"/>
<accession>A0A0M9FYN1</accession>
<dbReference type="GeneID" id="26906176"/>
<evidence type="ECO:0000256" key="1">
    <source>
        <dbReference type="SAM" id="Phobius"/>
    </source>
</evidence>
<organism evidence="3 4">
    <name type="scientific">Leptomonas pyrrhocoris</name>
    <name type="common">Firebug parasite</name>
    <dbReference type="NCBI Taxonomy" id="157538"/>
    <lineage>
        <taxon>Eukaryota</taxon>
        <taxon>Discoba</taxon>
        <taxon>Euglenozoa</taxon>
        <taxon>Kinetoplastea</taxon>
        <taxon>Metakinetoplastina</taxon>
        <taxon>Trypanosomatida</taxon>
        <taxon>Trypanosomatidae</taxon>
        <taxon>Leishmaniinae</taxon>
        <taxon>Leptomonas</taxon>
    </lineage>
</organism>
<dbReference type="PROSITE" id="PS51352">
    <property type="entry name" value="THIOREDOXIN_2"/>
    <property type="match status" value="1"/>
</dbReference>
<dbReference type="OrthoDB" id="409136at2759"/>
<dbReference type="AlphaFoldDB" id="A0A0M9FYN1"/>
<name>A0A0M9FYN1_LEPPY</name>
<dbReference type="GO" id="GO:0004791">
    <property type="term" value="F:thioredoxin-disulfide reductase (NADPH) activity"/>
    <property type="evidence" value="ECO:0007669"/>
    <property type="project" value="TreeGrafter"/>
</dbReference>
<dbReference type="InterPro" id="IPR012336">
    <property type="entry name" value="Thioredoxin-like_fold"/>
</dbReference>
<dbReference type="InterPro" id="IPR036249">
    <property type="entry name" value="Thioredoxin-like_sf"/>
</dbReference>
<dbReference type="EMBL" id="LGTL01000012">
    <property type="protein sequence ID" value="KPA78785.1"/>
    <property type="molecule type" value="Genomic_DNA"/>
</dbReference>
<feature type="transmembrane region" description="Helical" evidence="1">
    <location>
        <begin position="164"/>
        <end position="182"/>
    </location>
</feature>
<keyword evidence="4" id="KW-1185">Reference proteome</keyword>
<evidence type="ECO:0000313" key="4">
    <source>
        <dbReference type="Proteomes" id="UP000037923"/>
    </source>
</evidence>
<dbReference type="PANTHER" id="PTHR46472:SF1">
    <property type="entry name" value="NUCLEOREDOXIN"/>
    <property type="match status" value="1"/>
</dbReference>
<dbReference type="Gene3D" id="3.40.30.10">
    <property type="entry name" value="Glutaredoxin"/>
    <property type="match status" value="1"/>
</dbReference>
<protein>
    <submittedName>
        <fullName evidence="3">Tryparedoxin-like protein</fullName>
    </submittedName>
</protein>
<reference evidence="3 4" key="1">
    <citation type="submission" date="2015-07" db="EMBL/GenBank/DDBJ databases">
        <title>High-quality genome of monoxenous trypanosomatid Leptomonas pyrrhocoris.</title>
        <authorList>
            <person name="Flegontov P."/>
            <person name="Butenko A."/>
            <person name="Firsov S."/>
            <person name="Vlcek C."/>
            <person name="Logacheva M.D."/>
            <person name="Field M."/>
            <person name="Filatov D."/>
            <person name="Flegontova O."/>
            <person name="Gerasimov E."/>
            <person name="Jackson A.P."/>
            <person name="Kelly S."/>
            <person name="Opperdoes F."/>
            <person name="O'Reilly A."/>
            <person name="Votypka J."/>
            <person name="Yurchenko V."/>
            <person name="Lukes J."/>
        </authorList>
    </citation>
    <scope>NUCLEOTIDE SEQUENCE [LARGE SCALE GENOMIC DNA]</scope>
    <source>
        <strain evidence="3">H10</strain>
    </source>
</reference>
<dbReference type="PANTHER" id="PTHR46472">
    <property type="entry name" value="NUCLEOREDOXIN"/>
    <property type="match status" value="1"/>
</dbReference>
<dbReference type="InterPro" id="IPR017937">
    <property type="entry name" value="Thioredoxin_CS"/>
</dbReference>
<proteinExistence type="predicted"/>
<dbReference type="GO" id="GO:0030178">
    <property type="term" value="P:negative regulation of Wnt signaling pathway"/>
    <property type="evidence" value="ECO:0007669"/>
    <property type="project" value="TreeGrafter"/>
</dbReference>
<sequence>MESNFFKNAELKLLRKDGSAVLASEALKEADFVLLYFSAHWCPPCREFTPLLKKFYEAQHEKKRFEVVFMSLDNSEKEMLDYFAEAHGDYYCMTYADTKAMSWGWGQKYGFKTIPTLLVFENGSQRNLMAKCGRKMVLKDPSAETFPWRDADAMQPAQRNTAEYIRNGLLVLCILWLVYSFLTR</sequence>
<evidence type="ECO:0000313" key="3">
    <source>
        <dbReference type="EMBL" id="KPA78785.1"/>
    </source>
</evidence>